<name>A0ABV3SQN7_9HYPH</name>
<comment type="similarity">
    <text evidence="1">Belongs to the short-chain dehydrogenases/reductases (SDR) family.</text>
</comment>
<dbReference type="InterPro" id="IPR020904">
    <property type="entry name" value="Sc_DH/Rdtase_CS"/>
</dbReference>
<dbReference type="PROSITE" id="PS00061">
    <property type="entry name" value="ADH_SHORT"/>
    <property type="match status" value="1"/>
</dbReference>
<sequence length="274" mass="29188">MRLKDLDMEGKVAIVTGGSQGIGRAISVALRTSGATVVIADLDEEAATALATQFAAEGSEALAVRTDVTRADQVNEMVRRTLAQFGRIDVLVNNAGGASGSNFRIGRLLSISETDWDMTMTVNLKSTFLCSQAVGRVMWERQSGSIVNMASITASIPWAGMPAYSAAKAAIVSLTRSMALELAPYIRVNALAPGLVETPRTSRNRGPEQLDQLLSNVPMQRMGQPEEIADIALYLASDVSGWITGNIVDCNGGQVWMSRDGRPEFRDAARAAPG</sequence>
<dbReference type="InterPro" id="IPR002347">
    <property type="entry name" value="SDR_fam"/>
</dbReference>
<reference evidence="3 4" key="1">
    <citation type="submission" date="2024-05" db="EMBL/GenBank/DDBJ databases">
        <authorList>
            <person name="Jiang F."/>
        </authorList>
    </citation>
    <scope>NUCLEOTIDE SEQUENCE [LARGE SCALE GENOMIC DNA]</scope>
    <source>
        <strain evidence="3 4">LZ166</strain>
    </source>
</reference>
<dbReference type="Gene3D" id="3.40.50.720">
    <property type="entry name" value="NAD(P)-binding Rossmann-like Domain"/>
    <property type="match status" value="1"/>
</dbReference>
<dbReference type="InterPro" id="IPR036291">
    <property type="entry name" value="NAD(P)-bd_dom_sf"/>
</dbReference>
<keyword evidence="2" id="KW-0560">Oxidoreductase</keyword>
<dbReference type="NCBIfam" id="NF005559">
    <property type="entry name" value="PRK07231.1"/>
    <property type="match status" value="1"/>
</dbReference>
<accession>A0ABV3SQN7</accession>
<dbReference type="PANTHER" id="PTHR43639">
    <property type="entry name" value="OXIDOREDUCTASE, SHORT-CHAIN DEHYDROGENASE/REDUCTASE FAMILY (AFU_ORTHOLOGUE AFUA_5G02870)"/>
    <property type="match status" value="1"/>
</dbReference>
<dbReference type="SUPFAM" id="SSF51735">
    <property type="entry name" value="NAD(P)-binding Rossmann-fold domains"/>
    <property type="match status" value="1"/>
</dbReference>
<protein>
    <submittedName>
        <fullName evidence="3">SDR family NAD(P)-dependent oxidoreductase</fullName>
    </submittedName>
</protein>
<comment type="caution">
    <text evidence="3">The sequence shown here is derived from an EMBL/GenBank/DDBJ whole genome shotgun (WGS) entry which is preliminary data.</text>
</comment>
<dbReference type="Pfam" id="PF13561">
    <property type="entry name" value="adh_short_C2"/>
    <property type="match status" value="1"/>
</dbReference>
<dbReference type="RefSeq" id="WP_367955719.1">
    <property type="nucleotide sequence ID" value="NZ_JBDPGJ010000004.1"/>
</dbReference>
<dbReference type="Proteomes" id="UP001556692">
    <property type="component" value="Unassembled WGS sequence"/>
</dbReference>
<dbReference type="PRINTS" id="PR00081">
    <property type="entry name" value="GDHRDH"/>
</dbReference>
<evidence type="ECO:0000256" key="1">
    <source>
        <dbReference type="ARBA" id="ARBA00006484"/>
    </source>
</evidence>
<dbReference type="PRINTS" id="PR00080">
    <property type="entry name" value="SDRFAMILY"/>
</dbReference>
<proteinExistence type="inferred from homology"/>
<gene>
    <name evidence="3" type="ORF">ABGN05_19520</name>
</gene>
<dbReference type="EMBL" id="JBDPGJ010000004">
    <property type="protein sequence ID" value="MEX0407855.1"/>
    <property type="molecule type" value="Genomic_DNA"/>
</dbReference>
<dbReference type="PANTHER" id="PTHR43639:SF1">
    <property type="entry name" value="SHORT-CHAIN DEHYDROGENASE_REDUCTASE FAMILY PROTEIN"/>
    <property type="match status" value="1"/>
</dbReference>
<evidence type="ECO:0000256" key="2">
    <source>
        <dbReference type="ARBA" id="ARBA00023002"/>
    </source>
</evidence>
<keyword evidence="4" id="KW-1185">Reference proteome</keyword>
<evidence type="ECO:0000313" key="4">
    <source>
        <dbReference type="Proteomes" id="UP001556692"/>
    </source>
</evidence>
<organism evidence="3 4">
    <name type="scientific">Aquibium pacificus</name>
    <dbReference type="NCBI Taxonomy" id="3153579"/>
    <lineage>
        <taxon>Bacteria</taxon>
        <taxon>Pseudomonadati</taxon>
        <taxon>Pseudomonadota</taxon>
        <taxon>Alphaproteobacteria</taxon>
        <taxon>Hyphomicrobiales</taxon>
        <taxon>Phyllobacteriaceae</taxon>
        <taxon>Aquibium</taxon>
    </lineage>
</organism>
<evidence type="ECO:0000313" key="3">
    <source>
        <dbReference type="EMBL" id="MEX0407855.1"/>
    </source>
</evidence>